<dbReference type="InterPro" id="IPR001584">
    <property type="entry name" value="Integrase_cat-core"/>
</dbReference>
<feature type="domain" description="Integrase catalytic" evidence="2">
    <location>
        <begin position="34"/>
        <end position="191"/>
    </location>
</feature>
<evidence type="ECO:0000313" key="3">
    <source>
        <dbReference type="Ensembl" id="ENSNFUP00015028998.1"/>
    </source>
</evidence>
<protein>
    <recommendedName>
        <fullName evidence="2">Integrase catalytic domain-containing protein</fullName>
    </recommendedName>
</protein>
<dbReference type="Ensembl" id="ENSNFUT00015030290.1">
    <property type="protein sequence ID" value="ENSNFUP00015028998.1"/>
    <property type="gene ID" value="ENSNFUG00015014040.1"/>
</dbReference>
<dbReference type="InterPro" id="IPR056924">
    <property type="entry name" value="SH3_Tf2-1"/>
</dbReference>
<dbReference type="PROSITE" id="PS50994">
    <property type="entry name" value="INTEGRASE"/>
    <property type="match status" value="1"/>
</dbReference>
<keyword evidence="4" id="KW-1185">Reference proteome</keyword>
<proteinExistence type="predicted"/>
<evidence type="ECO:0000256" key="1">
    <source>
        <dbReference type="SAM" id="MobiDB-lite"/>
    </source>
</evidence>
<dbReference type="GO" id="GO:0015074">
    <property type="term" value="P:DNA integration"/>
    <property type="evidence" value="ECO:0007669"/>
    <property type="project" value="InterPro"/>
</dbReference>
<dbReference type="InterPro" id="IPR050951">
    <property type="entry name" value="Retrovirus_Pol_polyprotein"/>
</dbReference>
<dbReference type="InterPro" id="IPR036397">
    <property type="entry name" value="RNaseH_sf"/>
</dbReference>
<sequence length="409" mass="44918">MYKDVKEYISACQVCARSKSSNQAPQGLLQPLPVPPRPWSHIALDFVTGLPPSKGFTIILTVVDHFSKACHLVPLKSLPSSAETANLLIKHFFDCIPSEILSDRGPQFIARIWTEFATHLGAQVSLTSGFHPQTNCQCERLNQELEAMLRCVCSSNPSSWSSQLPWMEYAHNSHTSSSTGQSPFEISLGYHPPLFPSDSASPITVPHFLHRARRTWNQTRSALQRTADRNRRIADRHQRLAPAYAIGDLVWLSSCDIQLRDSSRKFSPSYLGPFPIAAVLSPVSVRLTLPPSMKVHPVFHVSLLKPVVSSPLCLQPPNSRLSPSPWSPHSPPPTCRPARFPACLTTSLQTCIITCLTVCLTTSSRPGSSFSAACLSRPGPKDPALPHQDRSSPTLPGQTQSSGIQQDTE</sequence>
<accession>A0A8C6M299</accession>
<dbReference type="Proteomes" id="UP000694548">
    <property type="component" value="Chromosome sgr12"/>
</dbReference>
<dbReference type="FunFam" id="3.30.420.10:FF:000032">
    <property type="entry name" value="Retrovirus-related Pol polyprotein from transposon 297-like Protein"/>
    <property type="match status" value="1"/>
</dbReference>
<dbReference type="GeneTree" id="ENSGT00940000163772"/>
<dbReference type="Pfam" id="PF00665">
    <property type="entry name" value="rve"/>
    <property type="match status" value="1"/>
</dbReference>
<dbReference type="AlphaFoldDB" id="A0A8C6M299"/>
<dbReference type="PANTHER" id="PTHR37984:SF15">
    <property type="entry name" value="INTEGRASE CATALYTIC DOMAIN-CONTAINING PROTEIN"/>
    <property type="match status" value="1"/>
</dbReference>
<feature type="region of interest" description="Disordered" evidence="1">
    <location>
        <begin position="373"/>
        <end position="409"/>
    </location>
</feature>
<feature type="compositionally biased region" description="Polar residues" evidence="1">
    <location>
        <begin position="391"/>
        <end position="409"/>
    </location>
</feature>
<reference evidence="3" key="2">
    <citation type="submission" date="2025-08" db="UniProtKB">
        <authorList>
            <consortium name="Ensembl"/>
        </authorList>
    </citation>
    <scope>IDENTIFICATION</scope>
</reference>
<dbReference type="Pfam" id="PF24626">
    <property type="entry name" value="SH3_Tf2-1"/>
    <property type="match status" value="1"/>
</dbReference>
<reference evidence="3" key="1">
    <citation type="submission" date="2014-08" db="EMBL/GenBank/DDBJ databases">
        <authorList>
            <person name="Senf B."/>
            <person name="Petzold A."/>
            <person name="Downie B.R."/>
            <person name="Koch P."/>
            <person name="Platzer M."/>
        </authorList>
    </citation>
    <scope>NUCLEOTIDE SEQUENCE [LARGE SCALE GENOMIC DNA]</scope>
    <source>
        <strain evidence="3">GRZ</strain>
    </source>
</reference>
<evidence type="ECO:0000313" key="4">
    <source>
        <dbReference type="Proteomes" id="UP000694548"/>
    </source>
</evidence>
<dbReference type="Gene3D" id="3.30.420.10">
    <property type="entry name" value="Ribonuclease H-like superfamily/Ribonuclease H"/>
    <property type="match status" value="1"/>
</dbReference>
<dbReference type="GO" id="GO:0003676">
    <property type="term" value="F:nucleic acid binding"/>
    <property type="evidence" value="ECO:0007669"/>
    <property type="project" value="InterPro"/>
</dbReference>
<evidence type="ECO:0000259" key="2">
    <source>
        <dbReference type="PROSITE" id="PS50994"/>
    </source>
</evidence>
<dbReference type="InterPro" id="IPR012337">
    <property type="entry name" value="RNaseH-like_sf"/>
</dbReference>
<organism evidence="3 4">
    <name type="scientific">Nothobranchius furzeri</name>
    <name type="common">Turquoise killifish</name>
    <dbReference type="NCBI Taxonomy" id="105023"/>
    <lineage>
        <taxon>Eukaryota</taxon>
        <taxon>Metazoa</taxon>
        <taxon>Chordata</taxon>
        <taxon>Craniata</taxon>
        <taxon>Vertebrata</taxon>
        <taxon>Euteleostomi</taxon>
        <taxon>Actinopterygii</taxon>
        <taxon>Neopterygii</taxon>
        <taxon>Teleostei</taxon>
        <taxon>Neoteleostei</taxon>
        <taxon>Acanthomorphata</taxon>
        <taxon>Ovalentaria</taxon>
        <taxon>Atherinomorphae</taxon>
        <taxon>Cyprinodontiformes</taxon>
        <taxon>Nothobranchiidae</taxon>
        <taxon>Nothobranchius</taxon>
    </lineage>
</organism>
<name>A0A8C6M299_NOTFU</name>
<dbReference type="SUPFAM" id="SSF53098">
    <property type="entry name" value="Ribonuclease H-like"/>
    <property type="match status" value="1"/>
</dbReference>
<dbReference type="PANTHER" id="PTHR37984">
    <property type="entry name" value="PROTEIN CBG26694"/>
    <property type="match status" value="1"/>
</dbReference>
<reference evidence="3" key="3">
    <citation type="submission" date="2025-09" db="UniProtKB">
        <authorList>
            <consortium name="Ensembl"/>
        </authorList>
    </citation>
    <scope>IDENTIFICATION</scope>
</reference>